<gene>
    <name evidence="4" type="ORF">ACA1_069930</name>
</gene>
<evidence type="ECO:0000256" key="2">
    <source>
        <dbReference type="SAM" id="MobiDB-lite"/>
    </source>
</evidence>
<keyword evidence="1" id="KW-0328">Glycosyltransferase</keyword>
<feature type="compositionally biased region" description="Polar residues" evidence="2">
    <location>
        <begin position="8"/>
        <end position="30"/>
    </location>
</feature>
<evidence type="ECO:0000259" key="3">
    <source>
        <dbReference type="Pfam" id="PF00534"/>
    </source>
</evidence>
<dbReference type="SUPFAM" id="SSF53756">
    <property type="entry name" value="UDP-Glycosyltransferase/glycogen phosphorylase"/>
    <property type="match status" value="1"/>
</dbReference>
<feature type="domain" description="Glycosyl transferase family 1" evidence="3">
    <location>
        <begin position="254"/>
        <end position="321"/>
    </location>
</feature>
<dbReference type="GeneID" id="14924382"/>
<dbReference type="Gene3D" id="3.40.50.2000">
    <property type="entry name" value="Glycogen Phosphorylase B"/>
    <property type="match status" value="1"/>
</dbReference>
<organism evidence="4 5">
    <name type="scientific">Acanthamoeba castellanii (strain ATCC 30010 / Neff)</name>
    <dbReference type="NCBI Taxonomy" id="1257118"/>
    <lineage>
        <taxon>Eukaryota</taxon>
        <taxon>Amoebozoa</taxon>
        <taxon>Discosea</taxon>
        <taxon>Longamoebia</taxon>
        <taxon>Centramoebida</taxon>
        <taxon>Acanthamoebidae</taxon>
        <taxon>Acanthamoeba</taxon>
    </lineage>
</organism>
<dbReference type="VEuPathDB" id="AmoebaDB:ACA1_069930"/>
<dbReference type="AlphaFoldDB" id="L8HF72"/>
<keyword evidence="5" id="KW-1185">Reference proteome</keyword>
<accession>L8HF72</accession>
<reference evidence="4 5" key="1">
    <citation type="journal article" date="2013" name="Genome Biol.">
        <title>Genome of Acanthamoeba castellanii highlights extensive lateral gene transfer and early evolution of tyrosine kinase signaling.</title>
        <authorList>
            <person name="Clarke M."/>
            <person name="Lohan A.J."/>
            <person name="Liu B."/>
            <person name="Lagkouvardos I."/>
            <person name="Roy S."/>
            <person name="Zafar N."/>
            <person name="Bertelli C."/>
            <person name="Schilde C."/>
            <person name="Kianianmomeni A."/>
            <person name="Burglin T.R."/>
            <person name="Frech C."/>
            <person name="Turcotte B."/>
            <person name="Kopec K.O."/>
            <person name="Synnott J.M."/>
            <person name="Choo C."/>
            <person name="Paponov I."/>
            <person name="Finkler A."/>
            <person name="Soon Heng Tan C."/>
            <person name="Hutchins A.P."/>
            <person name="Weinmeier T."/>
            <person name="Rattei T."/>
            <person name="Chu J.S."/>
            <person name="Gimenez G."/>
            <person name="Irimia M."/>
            <person name="Rigden D.J."/>
            <person name="Fitzpatrick D.A."/>
            <person name="Lorenzo-Morales J."/>
            <person name="Bateman A."/>
            <person name="Chiu C.H."/>
            <person name="Tang P."/>
            <person name="Hegemann P."/>
            <person name="Fromm H."/>
            <person name="Raoult D."/>
            <person name="Greub G."/>
            <person name="Miranda-Saavedra D."/>
            <person name="Chen N."/>
            <person name="Nash P."/>
            <person name="Ginger M.L."/>
            <person name="Horn M."/>
            <person name="Schaap P."/>
            <person name="Caler L."/>
            <person name="Loftus B."/>
        </authorList>
    </citation>
    <scope>NUCLEOTIDE SEQUENCE [LARGE SCALE GENOMIC DNA]</scope>
    <source>
        <strain evidence="4 5">Neff</strain>
    </source>
</reference>
<dbReference type="Proteomes" id="UP000011083">
    <property type="component" value="Unassembled WGS sequence"/>
</dbReference>
<keyword evidence="4" id="KW-0808">Transferase</keyword>
<sequence>MHHLDQGRGQSTEGSQSLSSLLPANSTSGDAPSLRNLTARLIYESEHSHSGGLWTDVVIYRDLLEGLGYVVEIFNMREYPTPESAAAGVANIQVLVERLRHPWLVVGRYNMFVINQDIIHDIRLYRLLDAIVCKSVMAQELVDQYLRNYSREHTPLGLDVFYVGHTSADPREKLASLPAIQQDFTQFIHVGGKSLNKGSDVVYDTWRKHPEWPRLHLTDFMHNNRYFRAEHECADCAYNSWPNRTGVMIQENLILYTKRLADEELLRLQQSSGVHLCPSREEGFGHYINEARALGALVMTTNWAPMNDMVQDHFGVLIPCQLTSASLYQSPLPGNQACVVGPTDLEKAMEKYFGLIGKNENDDQLRLDKVRSMGEFARVRFEDDRDDFRDRMQNLFGKVLPQMMLTHQNVHNDDNDVSEKQE</sequence>
<dbReference type="RefSeq" id="XP_004352936.1">
    <property type="nucleotide sequence ID" value="XM_004352884.1"/>
</dbReference>
<dbReference type="InterPro" id="IPR001296">
    <property type="entry name" value="Glyco_trans_1"/>
</dbReference>
<evidence type="ECO:0000256" key="1">
    <source>
        <dbReference type="ARBA" id="ARBA00022676"/>
    </source>
</evidence>
<dbReference type="Pfam" id="PF00534">
    <property type="entry name" value="Glycos_transf_1"/>
    <property type="match status" value="1"/>
</dbReference>
<dbReference type="OrthoDB" id="2100592at2759"/>
<feature type="region of interest" description="Disordered" evidence="2">
    <location>
        <begin position="1"/>
        <end position="30"/>
    </location>
</feature>
<name>L8HF72_ACACF</name>
<evidence type="ECO:0000313" key="4">
    <source>
        <dbReference type="EMBL" id="ELR23408.1"/>
    </source>
</evidence>
<dbReference type="GO" id="GO:0016757">
    <property type="term" value="F:glycosyltransferase activity"/>
    <property type="evidence" value="ECO:0007669"/>
    <property type="project" value="UniProtKB-KW"/>
</dbReference>
<protein>
    <submittedName>
        <fullName evidence="4">Glycosyl transferase</fullName>
    </submittedName>
</protein>
<evidence type="ECO:0000313" key="5">
    <source>
        <dbReference type="Proteomes" id="UP000011083"/>
    </source>
</evidence>
<dbReference type="KEGG" id="acan:ACA1_069930"/>
<dbReference type="EMBL" id="KB007857">
    <property type="protein sequence ID" value="ELR23408.1"/>
    <property type="molecule type" value="Genomic_DNA"/>
</dbReference>
<proteinExistence type="predicted"/>